<evidence type="ECO:0000313" key="3">
    <source>
        <dbReference type="Proteomes" id="UP000001055"/>
    </source>
</evidence>
<feature type="signal peptide" evidence="1">
    <location>
        <begin position="1"/>
        <end position="28"/>
    </location>
</feature>
<evidence type="ECO:0000256" key="1">
    <source>
        <dbReference type="SAM" id="SignalP"/>
    </source>
</evidence>
<dbReference type="VEuPathDB" id="FungiDB:JI435_027330"/>
<dbReference type="eggNOG" id="ENOG502T0XA">
    <property type="taxonomic scope" value="Eukaryota"/>
</dbReference>
<organism evidence="2 3">
    <name type="scientific">Phaeosphaeria nodorum (strain SN15 / ATCC MYA-4574 / FGSC 10173)</name>
    <name type="common">Glume blotch fungus</name>
    <name type="synonym">Parastagonospora nodorum</name>
    <dbReference type="NCBI Taxonomy" id="321614"/>
    <lineage>
        <taxon>Eukaryota</taxon>
        <taxon>Fungi</taxon>
        <taxon>Dikarya</taxon>
        <taxon>Ascomycota</taxon>
        <taxon>Pezizomycotina</taxon>
        <taxon>Dothideomycetes</taxon>
        <taxon>Pleosporomycetidae</taxon>
        <taxon>Pleosporales</taxon>
        <taxon>Pleosporineae</taxon>
        <taxon>Phaeosphaeriaceae</taxon>
        <taxon>Parastagonospora</taxon>
    </lineage>
</organism>
<dbReference type="RefSeq" id="XP_001793330.1">
    <property type="nucleotide sequence ID" value="XM_001793278.1"/>
</dbReference>
<dbReference type="InParanoid" id="Q0UZT1"/>
<feature type="chain" id="PRO_5004178366" evidence="1">
    <location>
        <begin position="29"/>
        <end position="313"/>
    </location>
</feature>
<dbReference type="AlphaFoldDB" id="Q0UZT1"/>
<dbReference type="GeneID" id="5970187"/>
<dbReference type="Proteomes" id="UP000001055">
    <property type="component" value="Unassembled WGS sequence"/>
</dbReference>
<gene>
    <name evidence="2" type="ORF">SNOG_02733</name>
</gene>
<evidence type="ECO:0000313" key="2">
    <source>
        <dbReference type="EMBL" id="EAT89464.2"/>
    </source>
</evidence>
<accession>Q0UZT1</accession>
<dbReference type="HOGENOM" id="CLU_900599_0_0_1"/>
<reference evidence="3" key="1">
    <citation type="journal article" date="2007" name="Plant Cell">
        <title>Dothideomycete-plant interactions illuminated by genome sequencing and EST analysis of the wheat pathogen Stagonospora nodorum.</title>
        <authorList>
            <person name="Hane J.K."/>
            <person name="Lowe R.G."/>
            <person name="Solomon P.S."/>
            <person name="Tan K.C."/>
            <person name="Schoch C.L."/>
            <person name="Spatafora J.W."/>
            <person name="Crous P.W."/>
            <person name="Kodira C."/>
            <person name="Birren B.W."/>
            <person name="Galagan J.E."/>
            <person name="Torriani S.F."/>
            <person name="McDonald B.A."/>
            <person name="Oliver R.P."/>
        </authorList>
    </citation>
    <scope>NUCLEOTIDE SEQUENCE [LARGE SCALE GENOMIC DNA]</scope>
    <source>
        <strain evidence="3">SN15 / ATCC MYA-4574 / FGSC 10173</strain>
    </source>
</reference>
<sequence length="313" mass="33664">MFSVYLNTQSLSAAMLFTGIILAPVALATPAVQDLNDLRTVVDAAAKTIGDPSNPNRGWGFNIGNKGMGTADLLNNITNTVLQIKFQIDTNKTDKKQTAWLLPNATSPDLNTTTPTPSLPLTSSIVLPLTAPTSLVNATTDLSTPYIDYVAAIPNLATSLTSLGRYIFTHPSFFHISQAIDGLQQSLTTLQTTMLQSDLIGSQAVLRTIRASSSLENAQVAWGRFLNLPGRASAGGSGSGNDDREGARKRQLLRPALADGKFYTHKELWGRSEGRSKALRDGKTRWAEAVAKLEAHRARVLNGHARVGRPFVV</sequence>
<dbReference type="KEGG" id="pno:SNOG_02733"/>
<proteinExistence type="predicted"/>
<keyword evidence="1" id="KW-0732">Signal</keyword>
<protein>
    <submittedName>
        <fullName evidence="2">Uncharacterized protein</fullName>
    </submittedName>
</protein>
<dbReference type="EMBL" id="CH445328">
    <property type="protein sequence ID" value="EAT89464.2"/>
    <property type="molecule type" value="Genomic_DNA"/>
</dbReference>
<name>Q0UZT1_PHANO</name>